<feature type="region of interest" description="Disordered" evidence="1">
    <location>
        <begin position="1"/>
        <end position="21"/>
    </location>
</feature>
<name>A0A3B0VXF2_9ZZZZ</name>
<organism evidence="2">
    <name type="scientific">hydrothermal vent metagenome</name>
    <dbReference type="NCBI Taxonomy" id="652676"/>
    <lineage>
        <taxon>unclassified sequences</taxon>
        <taxon>metagenomes</taxon>
        <taxon>ecological metagenomes</taxon>
    </lineage>
</organism>
<sequence length="40" mass="4955">MKKNQRDKKQKNQKRIRDKRRKYLSADAMFAKLKDIFSKI</sequence>
<dbReference type="EMBL" id="UOFC01000162">
    <property type="protein sequence ID" value="VAW47711.1"/>
    <property type="molecule type" value="Genomic_DNA"/>
</dbReference>
<protein>
    <submittedName>
        <fullName evidence="2">Uncharacterized protein</fullName>
    </submittedName>
</protein>
<feature type="non-terminal residue" evidence="2">
    <location>
        <position position="40"/>
    </location>
</feature>
<accession>A0A3B0VXF2</accession>
<reference evidence="2" key="1">
    <citation type="submission" date="2018-06" db="EMBL/GenBank/DDBJ databases">
        <authorList>
            <person name="Zhirakovskaya E."/>
        </authorList>
    </citation>
    <scope>NUCLEOTIDE SEQUENCE</scope>
</reference>
<evidence type="ECO:0000313" key="2">
    <source>
        <dbReference type="EMBL" id="VAW47711.1"/>
    </source>
</evidence>
<gene>
    <name evidence="2" type="ORF">MNBD_GAMMA03-1425</name>
</gene>
<evidence type="ECO:0000256" key="1">
    <source>
        <dbReference type="SAM" id="MobiDB-lite"/>
    </source>
</evidence>
<proteinExistence type="predicted"/>
<dbReference type="AlphaFoldDB" id="A0A3B0VXF2"/>